<keyword evidence="5 10" id="KW-0255">Endonuclease</keyword>
<keyword evidence="7" id="KW-0460">Magnesium</keyword>
<dbReference type="RefSeq" id="XP_044548035.1">
    <property type="nucleotide sequence ID" value="XM_044695321.1"/>
</dbReference>
<dbReference type="EMBL" id="PYSW02000024">
    <property type="protein sequence ID" value="KAG2382356.1"/>
    <property type="molecule type" value="Genomic_DNA"/>
</dbReference>
<evidence type="ECO:0000313" key="14">
    <source>
        <dbReference type="Proteomes" id="UP000816034"/>
    </source>
</evidence>
<evidence type="ECO:0000256" key="10">
    <source>
        <dbReference type="RuleBase" id="RU366055"/>
    </source>
</evidence>
<dbReference type="GO" id="GO:0016787">
    <property type="term" value="F:hydrolase activity"/>
    <property type="evidence" value="ECO:0007669"/>
    <property type="project" value="UniProtKB-KW"/>
</dbReference>
<evidence type="ECO:0000256" key="1">
    <source>
        <dbReference type="ARBA" id="ARBA00001946"/>
    </source>
</evidence>
<dbReference type="InterPro" id="IPR040255">
    <property type="entry name" value="Non-specific_endonuclease"/>
</dbReference>
<dbReference type="GO" id="GO:0046872">
    <property type="term" value="F:metal ion binding"/>
    <property type="evidence" value="ECO:0007669"/>
    <property type="project" value="UniProtKB-KW"/>
</dbReference>
<sequence>MNVPLWTIHSIHSNSLSDQYSRRPNVYEWSSPPSLMHIPGTPFQSVGQIPYDRGHLVPCGDFTAFSEKYETFNIINRAPQLSQNNQGVWNQLEQALRNAIDQVAAQNNVHVEAIVVTRPLYDKKYNFQITTTKGINSIRTQIPFSFNKAVLIYYDGTLREAFCLSVLNRIVEHSSNFMNFIKDFSQCDNRVKEGIVINSFSVGQVFNFIKNEMQKRSYQHPTPRRDDSYKTNSVRTWNGFWNTYSSKAYGWWKNTKRYFRKNRPFFFPRRRRRQAKWKRPYQRRNRYEYHNQHRRRRRRY</sequence>
<comment type="similarity">
    <text evidence="2 10">Belongs to the DNA/RNA non-specific endonuclease family.</text>
</comment>
<dbReference type="PANTHER" id="PTHR13966">
    <property type="entry name" value="ENDONUCLEASE RELATED"/>
    <property type="match status" value="1"/>
</dbReference>
<dbReference type="InterPro" id="IPR001604">
    <property type="entry name" value="Endo_G_ENPP1-like_dom"/>
</dbReference>
<gene>
    <name evidence="13" type="ORF">C9374_005558</name>
</gene>
<dbReference type="GO" id="GO:0004519">
    <property type="term" value="F:endonuclease activity"/>
    <property type="evidence" value="ECO:0007669"/>
    <property type="project" value="UniProtKB-UniRule"/>
</dbReference>
<proteinExistence type="inferred from homology"/>
<dbReference type="PROSITE" id="PS01070">
    <property type="entry name" value="NUCLEASE_NON_SPEC"/>
    <property type="match status" value="1"/>
</dbReference>
<comment type="cofactor">
    <cofactor evidence="1 10">
        <name>Mg(2+)</name>
        <dbReference type="ChEBI" id="CHEBI:18420"/>
    </cofactor>
</comment>
<evidence type="ECO:0000256" key="11">
    <source>
        <dbReference type="SAM" id="MobiDB-lite"/>
    </source>
</evidence>
<dbReference type="InterPro" id="IPR018524">
    <property type="entry name" value="DNA/RNA_endonuclease_AS"/>
</dbReference>
<dbReference type="Pfam" id="PF01223">
    <property type="entry name" value="Endonuclease_NS"/>
    <property type="match status" value="1"/>
</dbReference>
<evidence type="ECO:0000256" key="5">
    <source>
        <dbReference type="ARBA" id="ARBA00022759"/>
    </source>
</evidence>
<feature type="region of interest" description="Disordered" evidence="11">
    <location>
        <begin position="276"/>
        <end position="300"/>
    </location>
</feature>
<dbReference type="SMART" id="SM00477">
    <property type="entry name" value="NUC"/>
    <property type="match status" value="1"/>
</dbReference>
<evidence type="ECO:0000256" key="4">
    <source>
        <dbReference type="ARBA" id="ARBA00022723"/>
    </source>
</evidence>
<dbReference type="SUPFAM" id="SSF54060">
    <property type="entry name" value="His-Me finger endonucleases"/>
    <property type="match status" value="1"/>
</dbReference>
<keyword evidence="14" id="KW-1185">Reference proteome</keyword>
<dbReference type="GO" id="GO:0003676">
    <property type="term" value="F:nucleic acid binding"/>
    <property type="evidence" value="ECO:0007669"/>
    <property type="project" value="InterPro"/>
</dbReference>
<comment type="caution">
    <text evidence="13">The sequence shown here is derived from an EMBL/GenBank/DDBJ whole genome shotgun (WGS) entry which is preliminary data.</text>
</comment>
<organism evidence="13 14">
    <name type="scientific">Naegleria lovaniensis</name>
    <name type="common">Amoeba</name>
    <dbReference type="NCBI Taxonomy" id="51637"/>
    <lineage>
        <taxon>Eukaryota</taxon>
        <taxon>Discoba</taxon>
        <taxon>Heterolobosea</taxon>
        <taxon>Tetramitia</taxon>
        <taxon>Eutetramitia</taxon>
        <taxon>Vahlkampfiidae</taxon>
        <taxon>Naegleria</taxon>
    </lineage>
</organism>
<dbReference type="InterPro" id="IPR020821">
    <property type="entry name" value="ENPP1-3/EXOG-like_nuc-like"/>
</dbReference>
<dbReference type="EC" id="3.1.30.-" evidence="10"/>
<dbReference type="Proteomes" id="UP000816034">
    <property type="component" value="Unassembled WGS sequence"/>
</dbReference>
<protein>
    <recommendedName>
        <fullName evidence="10">Endonuclease</fullName>
        <ecNumber evidence="10">3.1.30.-</ecNumber>
    </recommendedName>
</protein>
<feature type="binding site" evidence="9">
    <location>
        <position position="85"/>
    </location>
    <ligand>
        <name>Mg(2+)</name>
        <dbReference type="ChEBI" id="CHEBI:18420"/>
        <note>catalytic</note>
    </ligand>
</feature>
<dbReference type="InterPro" id="IPR044925">
    <property type="entry name" value="His-Me_finger_sf"/>
</dbReference>
<dbReference type="InterPro" id="IPR044929">
    <property type="entry name" value="DNA/RNA_non-sp_Endonuclease_sf"/>
</dbReference>
<dbReference type="Gene3D" id="3.40.570.10">
    <property type="entry name" value="Extracellular Endonuclease, subunit A"/>
    <property type="match status" value="1"/>
</dbReference>
<accession>A0AA88KNA3</accession>
<evidence type="ECO:0000259" key="12">
    <source>
        <dbReference type="SMART" id="SM00477"/>
    </source>
</evidence>
<name>A0AA88KNA3_NAELO</name>
<dbReference type="AlphaFoldDB" id="A0AA88KNA3"/>
<evidence type="ECO:0000313" key="13">
    <source>
        <dbReference type="EMBL" id="KAG2382356.1"/>
    </source>
</evidence>
<keyword evidence="6 10" id="KW-0378">Hydrolase</keyword>
<keyword evidence="3 10" id="KW-0540">Nuclease</keyword>
<evidence type="ECO:0000256" key="7">
    <source>
        <dbReference type="ARBA" id="ARBA00022842"/>
    </source>
</evidence>
<feature type="active site" description="Proton acceptor" evidence="8">
    <location>
        <position position="55"/>
    </location>
</feature>
<evidence type="ECO:0000256" key="8">
    <source>
        <dbReference type="PIRSR" id="PIRSR640255-1"/>
    </source>
</evidence>
<evidence type="ECO:0000256" key="9">
    <source>
        <dbReference type="PIRSR" id="PIRSR640255-2"/>
    </source>
</evidence>
<keyword evidence="4 9" id="KW-0479">Metal-binding</keyword>
<dbReference type="PANTHER" id="PTHR13966:SF5">
    <property type="entry name" value="ENDONUCLEASE G, MITOCHONDRIAL"/>
    <property type="match status" value="1"/>
</dbReference>
<evidence type="ECO:0000256" key="6">
    <source>
        <dbReference type="ARBA" id="ARBA00022801"/>
    </source>
</evidence>
<evidence type="ECO:0000256" key="2">
    <source>
        <dbReference type="ARBA" id="ARBA00010052"/>
    </source>
</evidence>
<feature type="domain" description="ENPP1-3/EXOG-like endonuclease/phosphodiesterase" evidence="12">
    <location>
        <begin position="1"/>
        <end position="190"/>
    </location>
</feature>
<evidence type="ECO:0000256" key="3">
    <source>
        <dbReference type="ARBA" id="ARBA00022722"/>
    </source>
</evidence>
<reference evidence="13 14" key="1">
    <citation type="journal article" date="2018" name="BMC Genomics">
        <title>The genome of Naegleria lovaniensis, the basis for a comparative approach to unravel pathogenicity factors of the human pathogenic amoeba N. fowleri.</title>
        <authorList>
            <person name="Liechti N."/>
            <person name="Schurch N."/>
            <person name="Bruggmann R."/>
            <person name="Wittwer M."/>
        </authorList>
    </citation>
    <scope>NUCLEOTIDE SEQUENCE [LARGE SCALE GENOMIC DNA]</scope>
    <source>
        <strain evidence="13 14">ATCC 30569</strain>
    </source>
</reference>
<dbReference type="GeneID" id="68098013"/>